<evidence type="ECO:0000313" key="3">
    <source>
        <dbReference type="EMBL" id="ERM94467.1"/>
    </source>
</evidence>
<dbReference type="Proteomes" id="UP000017836">
    <property type="component" value="Unassembled WGS sequence"/>
</dbReference>
<organism evidence="3 4">
    <name type="scientific">Amborella trichopoda</name>
    <dbReference type="NCBI Taxonomy" id="13333"/>
    <lineage>
        <taxon>Eukaryota</taxon>
        <taxon>Viridiplantae</taxon>
        <taxon>Streptophyta</taxon>
        <taxon>Embryophyta</taxon>
        <taxon>Tracheophyta</taxon>
        <taxon>Spermatophyta</taxon>
        <taxon>Magnoliopsida</taxon>
        <taxon>Amborellales</taxon>
        <taxon>Amborellaceae</taxon>
        <taxon>Amborella</taxon>
    </lineage>
</organism>
<dbReference type="PANTHER" id="PTHR46741">
    <property type="entry name" value="OS09G0413600 PROTEIN"/>
    <property type="match status" value="1"/>
</dbReference>
<evidence type="ECO:0000256" key="1">
    <source>
        <dbReference type="SAM" id="MobiDB-lite"/>
    </source>
</evidence>
<accession>W1NF79</accession>
<proteinExistence type="predicted"/>
<evidence type="ECO:0000256" key="2">
    <source>
        <dbReference type="SAM" id="Phobius"/>
    </source>
</evidence>
<keyword evidence="4" id="KW-1185">Reference proteome</keyword>
<name>W1NF79_AMBTC</name>
<protein>
    <submittedName>
        <fullName evidence="3">Uncharacterized protein</fullName>
    </submittedName>
</protein>
<dbReference type="KEGG" id="atr:18422215"/>
<dbReference type="Gramene" id="ERM94467">
    <property type="protein sequence ID" value="ERM94467"/>
    <property type="gene ID" value="AMTR_s00010p00260530"/>
</dbReference>
<dbReference type="EMBL" id="KI397513">
    <property type="protein sequence ID" value="ERM94467.1"/>
    <property type="molecule type" value="Genomic_DNA"/>
</dbReference>
<dbReference type="AlphaFoldDB" id="W1NF79"/>
<gene>
    <name evidence="3" type="ORF">AMTR_s00010p00260530</name>
</gene>
<dbReference type="InterPro" id="IPR012870">
    <property type="entry name" value="DUF1666"/>
</dbReference>
<dbReference type="OrthoDB" id="772197at2759"/>
<feature type="region of interest" description="Disordered" evidence="1">
    <location>
        <begin position="262"/>
        <end position="281"/>
    </location>
</feature>
<evidence type="ECO:0000313" key="4">
    <source>
        <dbReference type="Proteomes" id="UP000017836"/>
    </source>
</evidence>
<keyword evidence="2" id="KW-0472">Membrane</keyword>
<dbReference type="STRING" id="13333.W1NF79"/>
<feature type="compositionally biased region" description="Basic and acidic residues" evidence="1">
    <location>
        <begin position="97"/>
        <end position="114"/>
    </location>
</feature>
<keyword evidence="2" id="KW-0812">Transmembrane</keyword>
<dbReference type="HOGENOM" id="CLU_295680_0_0_1"/>
<reference evidence="4" key="1">
    <citation type="journal article" date="2013" name="Science">
        <title>The Amborella genome and the evolution of flowering plants.</title>
        <authorList>
            <consortium name="Amborella Genome Project"/>
        </authorList>
    </citation>
    <scope>NUCLEOTIDE SEQUENCE [LARGE SCALE GENOMIC DNA]</scope>
</reference>
<dbReference type="eggNOG" id="ENOG502QTCK">
    <property type="taxonomic scope" value="Eukaryota"/>
</dbReference>
<dbReference type="Pfam" id="PF07891">
    <property type="entry name" value="DUF1666"/>
    <property type="match status" value="1"/>
</dbReference>
<feature type="region of interest" description="Disordered" evidence="1">
    <location>
        <begin position="97"/>
        <end position="129"/>
    </location>
</feature>
<dbReference type="PANTHER" id="PTHR46741:SF2">
    <property type="entry name" value="RIBOSOMAL PROTEIN L34AE"/>
    <property type="match status" value="1"/>
</dbReference>
<feature type="transmembrane region" description="Helical" evidence="2">
    <location>
        <begin position="25"/>
        <end position="48"/>
    </location>
</feature>
<keyword evidence="2" id="KW-1133">Transmembrane helix</keyword>
<sequence>MGNQKVLVFETQFKLMRFESMSKEFCRIMGLFVHACWIWLCNFINGLFKPIVQALFRQKADENSQREDLIEYSLFQDSIEGVLSVSENLYPEKINSTEEDRGSSIEFQSDRIGDTEDEQSKDEMPHFEKSSEIVGAKSKVSNFSDGVPSNANYFRERETSESINRDEFLSENDIKPSIEIKKHQSSSSEALTGFITEPVAINFREEFLHSNESSMYSYKNNQFPSEKDLDESMDKKEALNFSRKTSKEEAVVTLVHEFFSEKGMSHEEQSSVPKHDSLSENDMKDEVTMSSDPILLCEKDLSQEEQTASSEHEILRERDILRQEAIGSPENDFLREQTVTSEETIVSPDPVFLYWKDISHEEHTVISEHDSLREKDMISEQTIESPEHDFLREKDVTSEGTIVSPDTVFLYGKDISHEEHTVNSEHVSLREKDMISEQTIESPEHDFLREKDVTSEGTIVSPDRVFLYGKDMSHEEHTVISEHVSLRKKDMISEEIIVSPEHDFLRGKDMTGEGTIVSPEYDFLRENDASSEETNVSPVLDFLSEKDASDEPIISSDYEFMSEELLSDEEQFLSNILNKPVPDTRTYMEKIMDSNFNYFSENREFHRDQIFSNEKYHSFSPPNSDFTDDFKEPDKTQFKNLNSEENEGSDVSLEALWEHQDLIEQLRSEIRKVRATGLPTIMEESECPKMVDDLKPWSFEEKLLQEDPIDELEKFYKSYRERMRKFDILNYQKMYAMGFPQSKDHLRSVSLQKSSILLQNFGLCRGKRSEKGPSLKFIKELQSELETVYVGQVCLSWEFLQWQYLKFREVRERPYSYDQIAMEFQQFQVLLQRFMENERFEGPRIQNYVNNRCVLRNLLQVPLVKEGESQERERTSNENKITSTRLVEIMEESLRVFSEFVRSDREDAPTVLKGFLRPQIEFHDPTDAELFTQIQATLAKKERRIRDLQRSGTCLIKKFNHKQDDGSNQTILFSQIDMKLVSRVLKMSKLTTDELVWCQKKLDRIHLKDRKVYREPSFLLFPC</sequence>